<dbReference type="GeneID" id="82157518"/>
<feature type="transmembrane region" description="Helical" evidence="1">
    <location>
        <begin position="35"/>
        <end position="51"/>
    </location>
</feature>
<keyword evidence="1" id="KW-1133">Transmembrane helix</keyword>
<dbReference type="EMBL" id="JABKKE010000009">
    <property type="protein sequence ID" value="NPE14081.1"/>
    <property type="molecule type" value="Genomic_DNA"/>
</dbReference>
<evidence type="ECO:0000313" key="2">
    <source>
        <dbReference type="EMBL" id="NPE14081.1"/>
    </source>
</evidence>
<feature type="transmembrane region" description="Helical" evidence="1">
    <location>
        <begin position="154"/>
        <end position="174"/>
    </location>
</feature>
<accession>A0ABX2AU35</accession>
<sequence length="312" mass="36008">MKRVQNVISESRLTLPVVATYGMGTWAAAGLFHEQWWIQLACFAISTYLMIELNNSNALIRIYSRMVSCSFIILSSAMCFLFCSISQAIAELCVIASYIMLFRCYQDRQAAGRTFYAFICLGLASMFYVHTLFYVPAVWLLMAFYLQSFGWRSFLASVIGLITPYWFASVYFIYLEDFSLPVQHFLQLTDLQFPYDYTQITLQQMVTFVFVIITATTGTIHYLRTSFNDKIRIRMLYNCFIVMNILSTSYLIAQPQHYDFLMRMIVINTSPLIAHFIALTHTRVTNISFCIITISALLLTAYNLWISSSAFL</sequence>
<feature type="transmembrane region" description="Helical" evidence="1">
    <location>
        <begin position="286"/>
        <end position="306"/>
    </location>
</feature>
<dbReference type="Proteomes" id="UP001193734">
    <property type="component" value="Unassembled WGS sequence"/>
</dbReference>
<evidence type="ECO:0000313" key="3">
    <source>
        <dbReference type="Proteomes" id="UP001193734"/>
    </source>
</evidence>
<proteinExistence type="predicted"/>
<reference evidence="2 3" key="1">
    <citation type="submission" date="2020-05" db="EMBL/GenBank/DDBJ databases">
        <title>Distinct polysaccharide utilization as determinants for interspecies competition between intestinal Prevotella spp.</title>
        <authorList>
            <person name="Galvez E.J.C."/>
            <person name="Iljazovic A."/>
            <person name="Strowig T."/>
        </authorList>
    </citation>
    <scope>NUCLEOTIDE SEQUENCE [LARGE SCALE GENOMIC DNA]</scope>
    <source>
        <strain evidence="2 3">PROD</strain>
    </source>
</reference>
<feature type="transmembrane region" description="Helical" evidence="1">
    <location>
        <begin position="235"/>
        <end position="254"/>
    </location>
</feature>
<keyword evidence="1" id="KW-0812">Transmembrane</keyword>
<gene>
    <name evidence="2" type="ORF">HPS55_07045</name>
</gene>
<feature type="transmembrane region" description="Helical" evidence="1">
    <location>
        <begin position="205"/>
        <end position="223"/>
    </location>
</feature>
<comment type="caution">
    <text evidence="2">The sequence shown here is derived from an EMBL/GenBank/DDBJ whole genome shotgun (WGS) entry which is preliminary data.</text>
</comment>
<keyword evidence="1" id="KW-0472">Membrane</keyword>
<feature type="transmembrane region" description="Helical" evidence="1">
    <location>
        <begin position="260"/>
        <end position="279"/>
    </location>
</feature>
<dbReference type="RefSeq" id="WP_172176297.1">
    <property type="nucleotide sequence ID" value="NZ_CASGIA010000015.1"/>
</dbReference>
<evidence type="ECO:0000256" key="1">
    <source>
        <dbReference type="SAM" id="Phobius"/>
    </source>
</evidence>
<feature type="transmembrane region" description="Helical" evidence="1">
    <location>
        <begin position="12"/>
        <end position="29"/>
    </location>
</feature>
<keyword evidence="3" id="KW-1185">Reference proteome</keyword>
<protein>
    <submittedName>
        <fullName evidence="2">Uncharacterized protein</fullName>
    </submittedName>
</protein>
<name>A0ABX2AU35_9BACT</name>
<feature type="transmembrane region" description="Helical" evidence="1">
    <location>
        <begin position="114"/>
        <end position="142"/>
    </location>
</feature>
<feature type="transmembrane region" description="Helical" evidence="1">
    <location>
        <begin position="71"/>
        <end position="102"/>
    </location>
</feature>
<organism evidence="2 3">
    <name type="scientific">Xylanibacter rodentium</name>
    <dbReference type="NCBI Taxonomy" id="2736289"/>
    <lineage>
        <taxon>Bacteria</taxon>
        <taxon>Pseudomonadati</taxon>
        <taxon>Bacteroidota</taxon>
        <taxon>Bacteroidia</taxon>
        <taxon>Bacteroidales</taxon>
        <taxon>Prevotellaceae</taxon>
        <taxon>Xylanibacter</taxon>
    </lineage>
</organism>